<dbReference type="AlphaFoldDB" id="A0A1S7Q7U1"/>
<protein>
    <submittedName>
        <fullName evidence="1">Uncharacterized protein</fullName>
    </submittedName>
</protein>
<gene>
    <name evidence="1" type="ORF">AGR7C_Cc260150</name>
</gene>
<name>A0A1S7Q7U1_9HYPH</name>
<organism evidence="1 2">
    <name type="scientific">Agrobacterium deltaense Zutra 3/1</name>
    <dbReference type="NCBI Taxonomy" id="1183427"/>
    <lineage>
        <taxon>Bacteria</taxon>
        <taxon>Pseudomonadati</taxon>
        <taxon>Pseudomonadota</taxon>
        <taxon>Alphaproteobacteria</taxon>
        <taxon>Hyphomicrobiales</taxon>
        <taxon>Rhizobiaceae</taxon>
        <taxon>Rhizobium/Agrobacterium group</taxon>
        <taxon>Agrobacterium</taxon>
    </lineage>
</organism>
<dbReference type="Proteomes" id="UP000191987">
    <property type="component" value="Unassembled WGS sequence"/>
</dbReference>
<proteinExistence type="predicted"/>
<accession>A0A1S7Q7U1</accession>
<dbReference type="EMBL" id="FBWG01000019">
    <property type="protein sequence ID" value="CUX32294.1"/>
    <property type="molecule type" value="Genomic_DNA"/>
</dbReference>
<evidence type="ECO:0000313" key="1">
    <source>
        <dbReference type="EMBL" id="CUX32294.1"/>
    </source>
</evidence>
<reference evidence="1 2" key="1">
    <citation type="submission" date="2016-01" db="EMBL/GenBank/DDBJ databases">
        <authorList>
            <person name="Oliw E.H."/>
        </authorList>
    </citation>
    <scope>NUCLEOTIDE SEQUENCE [LARGE SCALE GENOMIC DNA]</scope>
    <source>
        <strain evidence="1 2">Zutra 3-1</strain>
    </source>
</reference>
<sequence length="29" mass="3302">MNFHNIDFLFPLINSLTKLALPKLIETAS</sequence>
<evidence type="ECO:0000313" key="2">
    <source>
        <dbReference type="Proteomes" id="UP000191987"/>
    </source>
</evidence>